<name>A0A8T2UDI6_CERRI</name>
<evidence type="ECO:0000313" key="2">
    <source>
        <dbReference type="Proteomes" id="UP000825935"/>
    </source>
</evidence>
<gene>
    <name evidence="1" type="ORF">KP509_08G069600</name>
</gene>
<evidence type="ECO:0000313" key="1">
    <source>
        <dbReference type="EMBL" id="KAH7431853.1"/>
    </source>
</evidence>
<sequence>MKALAPTYVGFFWISRRVILFFSQLISGLCFFNQGIPMITRCTGLDITLKHMWDSWSPRCALNGVVSMVIFPYARGRPSTTFATTGLFFQSTGIPCFLTSPSSMKHEEAPESTRAVRERVFLGMINLTGARHVSMGVVGIMRPFLISWSGCRVSFTTGLPRFPALQGWLRLWSLFSCSDN</sequence>
<dbReference type="EMBL" id="CM035413">
    <property type="protein sequence ID" value="KAH7431853.1"/>
    <property type="molecule type" value="Genomic_DNA"/>
</dbReference>
<dbReference type="AlphaFoldDB" id="A0A8T2UDI6"/>
<dbReference type="Proteomes" id="UP000825935">
    <property type="component" value="Chromosome 8"/>
</dbReference>
<proteinExistence type="predicted"/>
<keyword evidence="2" id="KW-1185">Reference proteome</keyword>
<accession>A0A8T2UDI6</accession>
<comment type="caution">
    <text evidence="1">The sequence shown here is derived from an EMBL/GenBank/DDBJ whole genome shotgun (WGS) entry which is preliminary data.</text>
</comment>
<protein>
    <submittedName>
        <fullName evidence="1">Uncharacterized protein</fullName>
    </submittedName>
</protein>
<organism evidence="1 2">
    <name type="scientific">Ceratopteris richardii</name>
    <name type="common">Triangle waterfern</name>
    <dbReference type="NCBI Taxonomy" id="49495"/>
    <lineage>
        <taxon>Eukaryota</taxon>
        <taxon>Viridiplantae</taxon>
        <taxon>Streptophyta</taxon>
        <taxon>Embryophyta</taxon>
        <taxon>Tracheophyta</taxon>
        <taxon>Polypodiopsida</taxon>
        <taxon>Polypodiidae</taxon>
        <taxon>Polypodiales</taxon>
        <taxon>Pteridineae</taxon>
        <taxon>Pteridaceae</taxon>
        <taxon>Parkerioideae</taxon>
        <taxon>Ceratopteris</taxon>
    </lineage>
</organism>
<reference evidence="1" key="1">
    <citation type="submission" date="2021-08" db="EMBL/GenBank/DDBJ databases">
        <title>WGS assembly of Ceratopteris richardii.</title>
        <authorList>
            <person name="Marchant D.B."/>
            <person name="Chen G."/>
            <person name="Jenkins J."/>
            <person name="Shu S."/>
            <person name="Leebens-Mack J."/>
            <person name="Grimwood J."/>
            <person name="Schmutz J."/>
            <person name="Soltis P."/>
            <person name="Soltis D."/>
            <person name="Chen Z.-H."/>
        </authorList>
    </citation>
    <scope>NUCLEOTIDE SEQUENCE</scope>
    <source>
        <strain evidence="1">Whitten #5841</strain>
        <tissue evidence="1">Leaf</tissue>
    </source>
</reference>